<organism evidence="1 2">
    <name type="scientific">Porites evermanni</name>
    <dbReference type="NCBI Taxonomy" id="104178"/>
    <lineage>
        <taxon>Eukaryota</taxon>
        <taxon>Metazoa</taxon>
        <taxon>Cnidaria</taxon>
        <taxon>Anthozoa</taxon>
        <taxon>Hexacorallia</taxon>
        <taxon>Scleractinia</taxon>
        <taxon>Fungiina</taxon>
        <taxon>Poritidae</taxon>
        <taxon>Porites</taxon>
    </lineage>
</organism>
<evidence type="ECO:0000313" key="2">
    <source>
        <dbReference type="Proteomes" id="UP001159427"/>
    </source>
</evidence>
<proteinExistence type="predicted"/>
<protein>
    <recommendedName>
        <fullName evidence="3">Maturase K</fullName>
    </recommendedName>
</protein>
<gene>
    <name evidence="1" type="ORF">PEVE_00041003</name>
</gene>
<keyword evidence="2" id="KW-1185">Reference proteome</keyword>
<comment type="caution">
    <text evidence="1">The sequence shown here is derived from an EMBL/GenBank/DDBJ whole genome shotgun (WGS) entry which is preliminary data.</text>
</comment>
<reference evidence="1 2" key="1">
    <citation type="submission" date="2022-05" db="EMBL/GenBank/DDBJ databases">
        <authorList>
            <consortium name="Genoscope - CEA"/>
            <person name="William W."/>
        </authorList>
    </citation>
    <scope>NUCLEOTIDE SEQUENCE [LARGE SCALE GENOMIC DNA]</scope>
</reference>
<evidence type="ECO:0008006" key="3">
    <source>
        <dbReference type="Google" id="ProtNLM"/>
    </source>
</evidence>
<dbReference type="Proteomes" id="UP001159427">
    <property type="component" value="Unassembled WGS sequence"/>
</dbReference>
<sequence length="63" mass="7615">MHLKERLIIRSEHYPQDRYSDSYHVVFKLILSVFKSLYNLPPSYLADSYRRPSRNLWSASQQL</sequence>
<dbReference type="EMBL" id="CALNXI010007678">
    <property type="protein sequence ID" value="CAH3199387.1"/>
    <property type="molecule type" value="Genomic_DNA"/>
</dbReference>
<name>A0ABN8T560_9CNID</name>
<evidence type="ECO:0000313" key="1">
    <source>
        <dbReference type="EMBL" id="CAH3199387.1"/>
    </source>
</evidence>
<feature type="non-terminal residue" evidence="1">
    <location>
        <position position="63"/>
    </location>
</feature>
<accession>A0ABN8T560</accession>